<reference evidence="1 2" key="1">
    <citation type="submission" date="2017-08" db="EMBL/GenBank/DDBJ databases">
        <authorList>
            <person name="de Groot N.N."/>
        </authorList>
    </citation>
    <scope>NUCLEOTIDE SEQUENCE [LARGE SCALE GENOMIC DNA]</scope>
    <source>
        <strain evidence="1 2">DSM 9787</strain>
    </source>
</reference>
<dbReference type="InterPro" id="IPR012349">
    <property type="entry name" value="Split_barrel_FMN-bd"/>
</dbReference>
<gene>
    <name evidence="1" type="ORF">SAMN02910411_1971</name>
</gene>
<evidence type="ECO:0000313" key="2">
    <source>
        <dbReference type="Proteomes" id="UP000219563"/>
    </source>
</evidence>
<dbReference type="SUPFAM" id="SSF50475">
    <property type="entry name" value="FMN-binding split barrel"/>
    <property type="match status" value="1"/>
</dbReference>
<sequence length="163" mass="18673">MRRRDREITDVNHIESILNESKYLHLGLADEGIPYVVPMNYGVTKDEADGHYVIYLHGAHEGKKLDIIRKNPNCCFSLERNVEPFEGRLACQYGMVYESIMGFGQITIVDEPVEKMAALTALMKTQTGKDDFQFDERMVSIVTVFRIDVEELTAKQRLMPGEK</sequence>
<dbReference type="EMBL" id="OBMR01000006">
    <property type="protein sequence ID" value="SOC03908.1"/>
    <property type="molecule type" value="Genomic_DNA"/>
</dbReference>
<organism evidence="1 2">
    <name type="scientific">Pseudobutyrivibrio ruminis DSM 9787</name>
    <dbReference type="NCBI Taxonomy" id="1123011"/>
    <lineage>
        <taxon>Bacteria</taxon>
        <taxon>Bacillati</taxon>
        <taxon>Bacillota</taxon>
        <taxon>Clostridia</taxon>
        <taxon>Lachnospirales</taxon>
        <taxon>Lachnospiraceae</taxon>
        <taxon>Pseudobutyrivibrio</taxon>
    </lineage>
</organism>
<protein>
    <recommendedName>
        <fullName evidence="3">Pyridoxamine 5'-phosphate oxidase</fullName>
    </recommendedName>
</protein>
<dbReference type="PANTHER" id="PTHR34071">
    <property type="entry name" value="5-NITROIMIDAZOLE ANTIBIOTICS RESISTANCE PROTEIN, NIMA-FAMILY-RELATED PROTEIN-RELATED"/>
    <property type="match status" value="1"/>
</dbReference>
<proteinExistence type="predicted"/>
<dbReference type="Pfam" id="PF12900">
    <property type="entry name" value="Pyridox_ox_2"/>
    <property type="match status" value="1"/>
</dbReference>
<dbReference type="Proteomes" id="UP000219563">
    <property type="component" value="Unassembled WGS sequence"/>
</dbReference>
<dbReference type="Gene3D" id="2.30.110.10">
    <property type="entry name" value="Electron Transport, Fmn-binding Protein, Chain A"/>
    <property type="match status" value="1"/>
</dbReference>
<name>A0A285S8J0_9FIRM</name>
<accession>A0A285S8J0</accession>
<dbReference type="InterPro" id="IPR024747">
    <property type="entry name" value="Pyridox_Oxase-rel"/>
</dbReference>
<evidence type="ECO:0008006" key="3">
    <source>
        <dbReference type="Google" id="ProtNLM"/>
    </source>
</evidence>
<dbReference type="RefSeq" id="WP_097076325.1">
    <property type="nucleotide sequence ID" value="NZ_OBMR01000006.1"/>
</dbReference>
<dbReference type="AlphaFoldDB" id="A0A285S8J0"/>
<evidence type="ECO:0000313" key="1">
    <source>
        <dbReference type="EMBL" id="SOC03908.1"/>
    </source>
</evidence>
<dbReference type="PANTHER" id="PTHR34071:SF2">
    <property type="entry name" value="FLAVIN-NUCLEOTIDE-BINDING PROTEIN"/>
    <property type="match status" value="1"/>
</dbReference>